<keyword evidence="3" id="KW-0460">Magnesium</keyword>
<dbReference type="GO" id="GO:0046872">
    <property type="term" value="F:metal ion binding"/>
    <property type="evidence" value="ECO:0007669"/>
    <property type="project" value="UniProtKB-KW"/>
</dbReference>
<dbReference type="InterPro" id="IPR006439">
    <property type="entry name" value="HAD-SF_hydro_IA"/>
</dbReference>
<dbReference type="InterPro" id="IPR036412">
    <property type="entry name" value="HAD-like_sf"/>
</dbReference>
<dbReference type="Proteomes" id="UP001234989">
    <property type="component" value="Chromosome 8"/>
</dbReference>
<sequence length="337" mass="37758">MAKKSKEKEDRLSDLPDSILIHILSMLHDDAPYIQNLKILGSCRGIYLRNVASLVTVVLEFDFDFDFEEQDPLQRKESTCLKELFQSVAHVEKLKLGPCSPLAVLAPLQAVLFDVDGTLCDSDPLHYYAFREMLLEIGYNCGVPVDEEWFIKTIAGKHNDDIASALFPDDQERGLKFCDEKEAMFRRLVKEQLKPIDGVYKVKKWIEDRGLKRAAVTNAPRLNAELIIEILGLKDFFDVVIIGSECERAKPSPDPYLKALELLKASKEHTFIFEDSASGIKAGVAAGMPVVGLATRNPPHILMEAKPAFLIKDYEDSKLWAALEEIDTKSGATTTTV</sequence>
<reference evidence="4" key="1">
    <citation type="submission" date="2023-08" db="EMBL/GenBank/DDBJ databases">
        <title>A de novo genome assembly of Solanum verrucosum Schlechtendal, a Mexican diploid species geographically isolated from the other diploid A-genome species in potato relatives.</title>
        <authorList>
            <person name="Hosaka K."/>
        </authorList>
    </citation>
    <scope>NUCLEOTIDE SEQUENCE</scope>
    <source>
        <tissue evidence="4">Young leaves</tissue>
    </source>
</reference>
<dbReference type="InterPro" id="IPR023198">
    <property type="entry name" value="PGP-like_dom2"/>
</dbReference>
<dbReference type="Gene3D" id="3.40.50.1000">
    <property type="entry name" value="HAD superfamily/HAD-like"/>
    <property type="match status" value="1"/>
</dbReference>
<dbReference type="SUPFAM" id="SSF56784">
    <property type="entry name" value="HAD-like"/>
    <property type="match status" value="1"/>
</dbReference>
<dbReference type="CDD" id="cd07505">
    <property type="entry name" value="HAD_BPGM-like"/>
    <property type="match status" value="1"/>
</dbReference>
<dbReference type="GO" id="GO:0003824">
    <property type="term" value="F:catalytic activity"/>
    <property type="evidence" value="ECO:0007669"/>
    <property type="project" value="UniProtKB-ARBA"/>
</dbReference>
<dbReference type="InterPro" id="IPR041492">
    <property type="entry name" value="HAD_2"/>
</dbReference>
<dbReference type="EMBL" id="CP133619">
    <property type="protein sequence ID" value="WMV43432.1"/>
    <property type="molecule type" value="Genomic_DNA"/>
</dbReference>
<accession>A0AAF0UCG9</accession>
<evidence type="ECO:0000313" key="5">
    <source>
        <dbReference type="Proteomes" id="UP001234989"/>
    </source>
</evidence>
<evidence type="ECO:0000256" key="3">
    <source>
        <dbReference type="ARBA" id="ARBA00022842"/>
    </source>
</evidence>
<evidence type="ECO:0000256" key="1">
    <source>
        <dbReference type="ARBA" id="ARBA00001946"/>
    </source>
</evidence>
<dbReference type="InterPro" id="IPR051600">
    <property type="entry name" value="Beta-PGM-like"/>
</dbReference>
<evidence type="ECO:0008006" key="6">
    <source>
        <dbReference type="Google" id="ProtNLM"/>
    </source>
</evidence>
<organism evidence="4 5">
    <name type="scientific">Solanum verrucosum</name>
    <dbReference type="NCBI Taxonomy" id="315347"/>
    <lineage>
        <taxon>Eukaryota</taxon>
        <taxon>Viridiplantae</taxon>
        <taxon>Streptophyta</taxon>
        <taxon>Embryophyta</taxon>
        <taxon>Tracheophyta</taxon>
        <taxon>Spermatophyta</taxon>
        <taxon>Magnoliopsida</taxon>
        <taxon>eudicotyledons</taxon>
        <taxon>Gunneridae</taxon>
        <taxon>Pentapetalae</taxon>
        <taxon>asterids</taxon>
        <taxon>lamiids</taxon>
        <taxon>Solanales</taxon>
        <taxon>Solanaceae</taxon>
        <taxon>Solanoideae</taxon>
        <taxon>Solaneae</taxon>
        <taxon>Solanum</taxon>
    </lineage>
</organism>
<dbReference type="NCBIfam" id="TIGR01509">
    <property type="entry name" value="HAD-SF-IA-v3"/>
    <property type="match status" value="1"/>
</dbReference>
<evidence type="ECO:0000256" key="2">
    <source>
        <dbReference type="ARBA" id="ARBA00022723"/>
    </source>
</evidence>
<dbReference type="SFLD" id="SFLDG01129">
    <property type="entry name" value="C1.5:_HAD__Beta-PGM__Phosphata"/>
    <property type="match status" value="1"/>
</dbReference>
<dbReference type="Pfam" id="PF13419">
    <property type="entry name" value="HAD_2"/>
    <property type="match status" value="1"/>
</dbReference>
<dbReference type="InterPro" id="IPR023214">
    <property type="entry name" value="HAD_sf"/>
</dbReference>
<comment type="cofactor">
    <cofactor evidence="1">
        <name>Mg(2+)</name>
        <dbReference type="ChEBI" id="CHEBI:18420"/>
    </cofactor>
</comment>
<dbReference type="PANTHER" id="PTHR46193">
    <property type="entry name" value="6-PHOSPHOGLUCONATE PHOSPHATASE"/>
    <property type="match status" value="1"/>
</dbReference>
<proteinExistence type="predicted"/>
<keyword evidence="5" id="KW-1185">Reference proteome</keyword>
<dbReference type="PRINTS" id="PR00413">
    <property type="entry name" value="HADHALOGNASE"/>
</dbReference>
<dbReference type="PANTHER" id="PTHR46193:SF13">
    <property type="entry name" value="HALOACID DEHALOGENASE-LIKE HYDROLASE DOMAIN-CONTAINING PROTEIN SGPP"/>
    <property type="match status" value="1"/>
</dbReference>
<dbReference type="SFLD" id="SFLDG01135">
    <property type="entry name" value="C1.5.6:_HAD__Beta-PGM__Phospha"/>
    <property type="match status" value="1"/>
</dbReference>
<dbReference type="SFLD" id="SFLDS00003">
    <property type="entry name" value="Haloacid_Dehalogenase"/>
    <property type="match status" value="1"/>
</dbReference>
<gene>
    <name evidence="4" type="ORF">MTR67_036817</name>
</gene>
<protein>
    <recommendedName>
        <fullName evidence="6">Haloacid dehalogenase-like hydrolase domain-containing protein Sgpp</fullName>
    </recommendedName>
</protein>
<dbReference type="Gene3D" id="1.10.150.240">
    <property type="entry name" value="Putative phosphatase, domain 2"/>
    <property type="match status" value="1"/>
</dbReference>
<dbReference type="AlphaFoldDB" id="A0AAF0UCG9"/>
<name>A0AAF0UCG9_SOLVR</name>
<evidence type="ECO:0000313" key="4">
    <source>
        <dbReference type="EMBL" id="WMV43432.1"/>
    </source>
</evidence>
<keyword evidence="2" id="KW-0479">Metal-binding</keyword>